<accession>A0A7K1Y4X0</accession>
<keyword evidence="1" id="KW-0812">Transmembrane</keyword>
<organism evidence="2 3">
    <name type="scientific">Hufsiella arboris</name>
    <dbReference type="NCBI Taxonomy" id="2695275"/>
    <lineage>
        <taxon>Bacteria</taxon>
        <taxon>Pseudomonadati</taxon>
        <taxon>Bacteroidota</taxon>
        <taxon>Sphingobacteriia</taxon>
        <taxon>Sphingobacteriales</taxon>
        <taxon>Sphingobacteriaceae</taxon>
        <taxon>Hufsiella</taxon>
    </lineage>
</organism>
<keyword evidence="1" id="KW-0472">Membrane</keyword>
<evidence type="ECO:0000256" key="1">
    <source>
        <dbReference type="SAM" id="Phobius"/>
    </source>
</evidence>
<gene>
    <name evidence="2" type="ORF">GS399_01475</name>
</gene>
<dbReference type="RefSeq" id="WP_160842802.1">
    <property type="nucleotide sequence ID" value="NZ_WVHT01000001.1"/>
</dbReference>
<comment type="caution">
    <text evidence="2">The sequence shown here is derived from an EMBL/GenBank/DDBJ whole genome shotgun (WGS) entry which is preliminary data.</text>
</comment>
<reference evidence="2 3" key="1">
    <citation type="submission" date="2019-11" db="EMBL/GenBank/DDBJ databases">
        <title>Pedobacter sp. HMF7647 Genome sequencing and assembly.</title>
        <authorList>
            <person name="Kang H."/>
            <person name="Kim H."/>
            <person name="Joh K."/>
        </authorList>
    </citation>
    <scope>NUCLEOTIDE SEQUENCE [LARGE SCALE GENOMIC DNA]</scope>
    <source>
        <strain evidence="2 3">HMF7647</strain>
    </source>
</reference>
<proteinExistence type="predicted"/>
<sequence>MSNHPEIKTKSNDSIYYILALVFGMLTAWIVTGSILWVIIGAVLGLLTAGFFVNVLVNKSDEA</sequence>
<evidence type="ECO:0000313" key="2">
    <source>
        <dbReference type="EMBL" id="MXV49626.1"/>
    </source>
</evidence>
<evidence type="ECO:0000313" key="3">
    <source>
        <dbReference type="Proteomes" id="UP000466586"/>
    </source>
</evidence>
<feature type="transmembrane region" description="Helical" evidence="1">
    <location>
        <begin position="37"/>
        <end position="57"/>
    </location>
</feature>
<dbReference type="AlphaFoldDB" id="A0A7K1Y4X0"/>
<dbReference type="Proteomes" id="UP000466586">
    <property type="component" value="Unassembled WGS sequence"/>
</dbReference>
<keyword evidence="3" id="KW-1185">Reference proteome</keyword>
<name>A0A7K1Y4X0_9SPHI</name>
<dbReference type="EMBL" id="WVHT01000001">
    <property type="protein sequence ID" value="MXV49626.1"/>
    <property type="molecule type" value="Genomic_DNA"/>
</dbReference>
<protein>
    <submittedName>
        <fullName evidence="2">Uncharacterized protein</fullName>
    </submittedName>
</protein>
<keyword evidence="1" id="KW-1133">Transmembrane helix</keyword>
<feature type="transmembrane region" description="Helical" evidence="1">
    <location>
        <begin position="14"/>
        <end position="31"/>
    </location>
</feature>